<evidence type="ECO:0000256" key="1">
    <source>
        <dbReference type="SAM" id="MobiDB-lite"/>
    </source>
</evidence>
<evidence type="ECO:0008006" key="4">
    <source>
        <dbReference type="Google" id="ProtNLM"/>
    </source>
</evidence>
<proteinExistence type="predicted"/>
<reference evidence="2 3" key="1">
    <citation type="submission" date="2020-07" db="EMBL/GenBank/DDBJ databases">
        <title>Roseicoccus Jingziensis gen. nov., sp. nov., isolated from coastal seawater.</title>
        <authorList>
            <person name="Feng X."/>
        </authorList>
    </citation>
    <scope>NUCLEOTIDE SEQUENCE [LARGE SCALE GENOMIC DNA]</scope>
    <source>
        <strain evidence="2 3">N1E253</strain>
    </source>
</reference>
<dbReference type="PROSITE" id="PS51257">
    <property type="entry name" value="PROKAR_LIPOPROTEIN"/>
    <property type="match status" value="1"/>
</dbReference>
<dbReference type="Proteomes" id="UP000557872">
    <property type="component" value="Unassembled WGS sequence"/>
</dbReference>
<organism evidence="2 3">
    <name type="scientific">Oceaniferula marina</name>
    <dbReference type="NCBI Taxonomy" id="2748318"/>
    <lineage>
        <taxon>Bacteria</taxon>
        <taxon>Pseudomonadati</taxon>
        <taxon>Verrucomicrobiota</taxon>
        <taxon>Verrucomicrobiia</taxon>
        <taxon>Verrucomicrobiales</taxon>
        <taxon>Verrucomicrobiaceae</taxon>
        <taxon>Oceaniferula</taxon>
    </lineage>
</organism>
<evidence type="ECO:0000313" key="3">
    <source>
        <dbReference type="Proteomes" id="UP000557872"/>
    </source>
</evidence>
<dbReference type="EMBL" id="JACBAZ010000004">
    <property type="protein sequence ID" value="NWK56087.1"/>
    <property type="molecule type" value="Genomic_DNA"/>
</dbReference>
<dbReference type="AlphaFoldDB" id="A0A851GM01"/>
<gene>
    <name evidence="2" type="ORF">HW115_10735</name>
</gene>
<accession>A0A851GM01</accession>
<protein>
    <recommendedName>
        <fullName evidence="4">Lipoprotein</fullName>
    </recommendedName>
</protein>
<name>A0A851GM01_9BACT</name>
<comment type="caution">
    <text evidence="2">The sequence shown here is derived from an EMBL/GenBank/DDBJ whole genome shotgun (WGS) entry which is preliminary data.</text>
</comment>
<keyword evidence="3" id="KW-1185">Reference proteome</keyword>
<sequence length="745" mass="82221">MKRKYILIPLLSGVVALSACKDKPKAEDTSAPSPEAPASEVNVPDAPKAAPIQPSASVEERAAKLGFAKRLPKDIQYYGAVYNGRKAFEQFMQTGMGEFLMQRMAEEGMDMADLLESDELAAQVASYSEEYFAAYGKGTGEAFDLVLKLYERFAYYGARTGVAMGDGFVADGEDFEPDFEALFKDGYLKDIPKELTAMLGSFDMPSYYQGAKVSDEETREEVFAQLEQSFSILEMMFDDAAEPITIKRGDVEFSGYKVDGKILSEKIDDDTIEEMQEVIDIADIEAFKKTLASKSFVAVNGIMDDYVITFFGQSEEDLVFVDKAEDSLCAHKSMAFVDSYLSKDLLTVGYCEADVMDGVGSLSSIVYRMVGSFANGLKDGLGDASSLGDTQDVEVLLESLSQQGEKLASLFTVSDSAGVVYLEDGIKIEVVGGSNSPALDLDAPHTFSSLEDGSGTLLFANWVDDKDYGQKMLEYMDTLGETTYMVTKRVAALDIDDPDFNEFKQGVEMFDGTFRNDALGIWRALSADLSAGLGGESALVVDVNGSLPKVPNVPKVLLDEGKMPRIGFVSKVDDRSQLQASWKQINTSAEKILKTVSEMVGEEIPMQAPMSSEKNDLKTWFMAIPFQNDDFVPSVSVSDDLFFASTSKMFSESLAAKYQSDNSKRRGCWMKFDFKVLNQYANEWLTLVDKHAEELIPSESAREDFTTNKPMIVKALKSLESLDEMTLHTRKEDGRQRISFQLKAK</sequence>
<feature type="region of interest" description="Disordered" evidence="1">
    <location>
        <begin position="24"/>
        <end position="55"/>
    </location>
</feature>
<evidence type="ECO:0000313" key="2">
    <source>
        <dbReference type="EMBL" id="NWK56087.1"/>
    </source>
</evidence>
<dbReference type="RefSeq" id="WP_178932746.1">
    <property type="nucleotide sequence ID" value="NZ_JACBAZ010000004.1"/>
</dbReference>